<dbReference type="Proteomes" id="UP000242770">
    <property type="component" value="Unassembled WGS sequence"/>
</dbReference>
<evidence type="ECO:0000313" key="4">
    <source>
        <dbReference type="Proteomes" id="UP000242770"/>
    </source>
</evidence>
<dbReference type="EMBL" id="CCFA01001285">
    <property type="protein sequence ID" value="CDR99585.1"/>
    <property type="molecule type" value="Genomic_DNA"/>
</dbReference>
<evidence type="ECO:0000256" key="2">
    <source>
        <dbReference type="SAM" id="SignalP"/>
    </source>
</evidence>
<proteinExistence type="predicted"/>
<evidence type="ECO:0000313" key="3">
    <source>
        <dbReference type="EMBL" id="CDR99585.1"/>
    </source>
</evidence>
<name>A0A0F7RT94_9BASI</name>
<feature type="compositionally biased region" description="Low complexity" evidence="1">
    <location>
        <begin position="141"/>
        <end position="152"/>
    </location>
</feature>
<accession>A0A0F7RT94</accession>
<reference evidence="4" key="1">
    <citation type="submission" date="2014-06" db="EMBL/GenBank/DDBJ databases">
        <authorList>
            <person name="Berkman P.J."/>
        </authorList>
    </citation>
    <scope>NUCLEOTIDE SEQUENCE [LARGE SCALE GENOMIC DNA]</scope>
</reference>
<feature type="signal peptide" evidence="2">
    <location>
        <begin position="1"/>
        <end position="20"/>
    </location>
</feature>
<keyword evidence="2" id="KW-0732">Signal</keyword>
<feature type="chain" id="PRO_5002521847" evidence="2">
    <location>
        <begin position="21"/>
        <end position="170"/>
    </location>
</feature>
<feature type="non-terminal residue" evidence="3">
    <location>
        <position position="170"/>
    </location>
</feature>
<organism evidence="3 4">
    <name type="scientific">Sporisorium scitamineum</name>
    <dbReference type="NCBI Taxonomy" id="49012"/>
    <lineage>
        <taxon>Eukaryota</taxon>
        <taxon>Fungi</taxon>
        <taxon>Dikarya</taxon>
        <taxon>Basidiomycota</taxon>
        <taxon>Ustilaginomycotina</taxon>
        <taxon>Ustilaginomycetes</taxon>
        <taxon>Ustilaginales</taxon>
        <taxon>Ustilaginaceae</taxon>
        <taxon>Sporisorium</taxon>
    </lineage>
</organism>
<feature type="compositionally biased region" description="Gly residues" evidence="1">
    <location>
        <begin position="117"/>
        <end position="130"/>
    </location>
</feature>
<dbReference type="AlphaFoldDB" id="A0A0F7RT94"/>
<feature type="region of interest" description="Disordered" evidence="1">
    <location>
        <begin position="117"/>
        <end position="170"/>
    </location>
</feature>
<evidence type="ECO:0000256" key="1">
    <source>
        <dbReference type="SAM" id="MobiDB-lite"/>
    </source>
</evidence>
<feature type="compositionally biased region" description="Gly residues" evidence="1">
    <location>
        <begin position="153"/>
        <end position="170"/>
    </location>
</feature>
<keyword evidence="4" id="KW-1185">Reference proteome</keyword>
<protein>
    <submittedName>
        <fullName evidence="3">Uncharacterized protein</fullName>
    </submittedName>
</protein>
<sequence>MKYQFTSLLALVPWAVAVHALEPTPAPIYKRQAGLGGFLDGDDSQLTDPAAISSFSVSFDRQVSSAIAAYPGQADQIRSAQSDVDSYLGVVSSYAASGQAYPTGDLNNGNSGSFGSNAGGSGSANGGGAVGSASMPRATPTGSTSGSALGSAGNSGNGASGGSGSGSSSS</sequence>
<gene>
    <name evidence="3" type="primary">SSCI24660.1</name>
</gene>